<evidence type="ECO:0000256" key="3">
    <source>
        <dbReference type="ARBA" id="ARBA00023163"/>
    </source>
</evidence>
<dbReference type="InterPro" id="IPR001387">
    <property type="entry name" value="Cro/C1-type_HTH"/>
</dbReference>
<proteinExistence type="predicted"/>
<evidence type="ECO:0000313" key="6">
    <source>
        <dbReference type="Proteomes" id="UP000184600"/>
    </source>
</evidence>
<gene>
    <name evidence="5" type="primary">higA-2</name>
    <name evidence="5" type="ORF">VQ7734_00819</name>
</gene>
<dbReference type="AlphaFoldDB" id="A0A1M7YR87"/>
<keyword evidence="1" id="KW-0805">Transcription regulation</keyword>
<evidence type="ECO:0000313" key="5">
    <source>
        <dbReference type="EMBL" id="SHO55100.1"/>
    </source>
</evidence>
<dbReference type="RefSeq" id="WP_073579997.1">
    <property type="nucleotide sequence ID" value="NZ_AP024897.1"/>
</dbReference>
<reference evidence="6" key="1">
    <citation type="submission" date="2016-12" db="EMBL/GenBank/DDBJ databases">
        <authorList>
            <person name="Rodrigo-Torres L."/>
            <person name="Arahal R.D."/>
            <person name="Lucena T."/>
        </authorList>
    </citation>
    <scope>NUCLEOTIDE SEQUENCE [LARGE SCALE GENOMIC DNA]</scope>
</reference>
<dbReference type="Proteomes" id="UP000184600">
    <property type="component" value="Unassembled WGS sequence"/>
</dbReference>
<dbReference type="Gene3D" id="1.10.260.40">
    <property type="entry name" value="lambda repressor-like DNA-binding domains"/>
    <property type="match status" value="1"/>
</dbReference>
<dbReference type="InterPro" id="IPR047761">
    <property type="entry name" value="NadS-like"/>
</dbReference>
<sequence length="94" mass="10427">MSIFEDLKASLEEATEIEQGQKKAAHVTRYEIADVKAIRAQLAVSQAEFAAALGTSVDTIKSWESKRRNPTGLAAKVLAMIQDNPEIYRQLAMY</sequence>
<dbReference type="EMBL" id="FRFG01000011">
    <property type="protein sequence ID" value="SHO55100.1"/>
    <property type="molecule type" value="Genomic_DNA"/>
</dbReference>
<dbReference type="STRING" id="1117707.VQ7734_00819"/>
<keyword evidence="3" id="KW-0804">Transcription</keyword>
<dbReference type="Pfam" id="PF01381">
    <property type="entry name" value="HTH_3"/>
    <property type="match status" value="1"/>
</dbReference>
<evidence type="ECO:0000256" key="1">
    <source>
        <dbReference type="ARBA" id="ARBA00023015"/>
    </source>
</evidence>
<dbReference type="CDD" id="cd00093">
    <property type="entry name" value="HTH_XRE"/>
    <property type="match status" value="1"/>
</dbReference>
<dbReference type="SUPFAM" id="SSF47413">
    <property type="entry name" value="lambda repressor-like DNA-binding domains"/>
    <property type="match status" value="1"/>
</dbReference>
<dbReference type="PROSITE" id="PS50943">
    <property type="entry name" value="HTH_CROC1"/>
    <property type="match status" value="1"/>
</dbReference>
<dbReference type="PANTHER" id="PTHR36511:SF3">
    <property type="entry name" value="ANTITOXIN HIGA-2"/>
    <property type="match status" value="1"/>
</dbReference>
<evidence type="ECO:0000259" key="4">
    <source>
        <dbReference type="PROSITE" id="PS50943"/>
    </source>
</evidence>
<keyword evidence="6" id="KW-1185">Reference proteome</keyword>
<name>A0A1M7YR87_9VIBR</name>
<dbReference type="InterPro" id="IPR010982">
    <property type="entry name" value="Lambda_DNA-bd_dom_sf"/>
</dbReference>
<dbReference type="PANTHER" id="PTHR36511">
    <property type="entry name" value="MERR FAMILY BACTERIAL REGULATORY PROTEIN"/>
    <property type="match status" value="1"/>
</dbReference>
<dbReference type="NCBIfam" id="NF041265">
    <property type="entry name" value="NadS"/>
    <property type="match status" value="1"/>
</dbReference>
<dbReference type="InterPro" id="IPR052359">
    <property type="entry name" value="HTH-type_reg/antitoxin"/>
</dbReference>
<dbReference type="OrthoDB" id="9799384at2"/>
<accession>A0A1M7YR87</accession>
<dbReference type="GO" id="GO:0003677">
    <property type="term" value="F:DNA binding"/>
    <property type="evidence" value="ECO:0007669"/>
    <property type="project" value="UniProtKB-KW"/>
</dbReference>
<feature type="domain" description="HTH cro/C1-type" evidence="4">
    <location>
        <begin position="35"/>
        <end position="71"/>
    </location>
</feature>
<protein>
    <submittedName>
        <fullName evidence="5">Antitoxin igA-2</fullName>
    </submittedName>
</protein>
<organism evidence="5 6">
    <name type="scientific">Vibrio quintilis</name>
    <dbReference type="NCBI Taxonomy" id="1117707"/>
    <lineage>
        <taxon>Bacteria</taxon>
        <taxon>Pseudomonadati</taxon>
        <taxon>Pseudomonadota</taxon>
        <taxon>Gammaproteobacteria</taxon>
        <taxon>Vibrionales</taxon>
        <taxon>Vibrionaceae</taxon>
        <taxon>Vibrio</taxon>
    </lineage>
</organism>
<dbReference type="SMART" id="SM00530">
    <property type="entry name" value="HTH_XRE"/>
    <property type="match status" value="1"/>
</dbReference>
<keyword evidence="2" id="KW-0238">DNA-binding</keyword>
<evidence type="ECO:0000256" key="2">
    <source>
        <dbReference type="ARBA" id="ARBA00023125"/>
    </source>
</evidence>